<dbReference type="InterPro" id="IPR029063">
    <property type="entry name" value="SAM-dependent_MTases_sf"/>
</dbReference>
<dbReference type="KEGG" id="cpoy:GP475_03445"/>
<dbReference type="Gene3D" id="3.40.50.150">
    <property type="entry name" value="Vaccinia Virus protein VP39"/>
    <property type="match status" value="1"/>
</dbReference>
<sequence>MSKSNRPPTPQSLFTRIAPWYDFVNSIASAGNVGRWRRETAELIPHNEVQSILDIACGTGGMGVALRRYHPRAEIVGLDSNQAMLEVARKRRSSIYDLLIQGEVEALPFEDASFDAVVVAFAFHDFHCSLQSLTEVCRILRPNGIFACMELSLPTDATTRIWYKRFLKTLVAVRNSLGLRNQGHVLDEILNSPHSSYLADLVTASDFEALSQSELSKGIVTNYSFLKGGAE</sequence>
<reference evidence="1 2" key="1">
    <citation type="submission" date="2019-12" db="EMBL/GenBank/DDBJ databases">
        <title>Corynebacterium sp. nov., isolated from feces of the Anser Albifrons in China.</title>
        <authorList>
            <person name="Liu Q."/>
        </authorList>
    </citation>
    <scope>NUCLEOTIDE SEQUENCE [LARGE SCALE GENOMIC DNA]</scope>
    <source>
        <strain evidence="1 2">4H37-19</strain>
    </source>
</reference>
<accession>A0A7H0SMN3</accession>
<gene>
    <name evidence="1" type="ORF">GP475_03445</name>
</gene>
<dbReference type="PANTHER" id="PTHR43591:SF24">
    <property type="entry name" value="2-METHOXY-6-POLYPRENYL-1,4-BENZOQUINOL METHYLASE, MITOCHONDRIAL"/>
    <property type="match status" value="1"/>
</dbReference>
<name>A0A7H0SMN3_9CORY</name>
<dbReference type="EMBL" id="CP046884">
    <property type="protein sequence ID" value="QNQ89808.1"/>
    <property type="molecule type" value="Genomic_DNA"/>
</dbReference>
<keyword evidence="1" id="KW-0808">Transferase</keyword>
<proteinExistence type="predicted"/>
<dbReference type="CDD" id="cd02440">
    <property type="entry name" value="AdoMet_MTases"/>
    <property type="match status" value="1"/>
</dbReference>
<dbReference type="Proteomes" id="UP000516320">
    <property type="component" value="Chromosome"/>
</dbReference>
<evidence type="ECO:0000313" key="1">
    <source>
        <dbReference type="EMBL" id="QNQ89808.1"/>
    </source>
</evidence>
<evidence type="ECO:0000313" key="2">
    <source>
        <dbReference type="Proteomes" id="UP000516320"/>
    </source>
</evidence>
<dbReference type="GO" id="GO:0032259">
    <property type="term" value="P:methylation"/>
    <property type="evidence" value="ECO:0007669"/>
    <property type="project" value="UniProtKB-KW"/>
</dbReference>
<dbReference type="AlphaFoldDB" id="A0A7H0SMN3"/>
<organism evidence="1 2">
    <name type="scientific">Corynebacterium poyangense</name>
    <dbReference type="NCBI Taxonomy" id="2684405"/>
    <lineage>
        <taxon>Bacteria</taxon>
        <taxon>Bacillati</taxon>
        <taxon>Actinomycetota</taxon>
        <taxon>Actinomycetes</taxon>
        <taxon>Mycobacteriales</taxon>
        <taxon>Corynebacteriaceae</taxon>
        <taxon>Corynebacterium</taxon>
    </lineage>
</organism>
<dbReference type="PANTHER" id="PTHR43591">
    <property type="entry name" value="METHYLTRANSFERASE"/>
    <property type="match status" value="1"/>
</dbReference>
<dbReference type="SUPFAM" id="SSF53335">
    <property type="entry name" value="S-adenosyl-L-methionine-dependent methyltransferases"/>
    <property type="match status" value="1"/>
</dbReference>
<dbReference type="Pfam" id="PF01209">
    <property type="entry name" value="Ubie_methyltran"/>
    <property type="match status" value="1"/>
</dbReference>
<protein>
    <submittedName>
        <fullName evidence="1">Methyltransferase domain-containing protein</fullName>
    </submittedName>
</protein>
<keyword evidence="2" id="KW-1185">Reference proteome</keyword>
<dbReference type="InterPro" id="IPR004033">
    <property type="entry name" value="UbiE/COQ5_MeTrFase"/>
</dbReference>
<dbReference type="PROSITE" id="PS51608">
    <property type="entry name" value="SAM_MT_UBIE"/>
    <property type="match status" value="1"/>
</dbReference>
<dbReference type="GO" id="GO:0008168">
    <property type="term" value="F:methyltransferase activity"/>
    <property type="evidence" value="ECO:0007669"/>
    <property type="project" value="UniProtKB-KW"/>
</dbReference>
<dbReference type="RefSeq" id="WP_187975264.1">
    <property type="nucleotide sequence ID" value="NZ_CP046884.1"/>
</dbReference>
<keyword evidence="1" id="KW-0489">Methyltransferase</keyword>